<keyword evidence="6" id="KW-1185">Reference proteome</keyword>
<organism evidence="5 6">
    <name type="scientific">Phtheirospermum japonicum</name>
    <dbReference type="NCBI Taxonomy" id="374723"/>
    <lineage>
        <taxon>Eukaryota</taxon>
        <taxon>Viridiplantae</taxon>
        <taxon>Streptophyta</taxon>
        <taxon>Embryophyta</taxon>
        <taxon>Tracheophyta</taxon>
        <taxon>Spermatophyta</taxon>
        <taxon>Magnoliopsida</taxon>
        <taxon>eudicotyledons</taxon>
        <taxon>Gunneridae</taxon>
        <taxon>Pentapetalae</taxon>
        <taxon>asterids</taxon>
        <taxon>lamiids</taxon>
        <taxon>Lamiales</taxon>
        <taxon>Orobanchaceae</taxon>
        <taxon>Orobanchaceae incertae sedis</taxon>
        <taxon>Phtheirospermum</taxon>
    </lineage>
</organism>
<accession>A0A830D6I4</accession>
<dbReference type="InterPro" id="IPR043358">
    <property type="entry name" value="GNL1-like"/>
</dbReference>
<dbReference type="PANTHER" id="PTHR45709">
    <property type="entry name" value="LARGE SUBUNIT GTPASE 1 HOMOLOG-RELATED"/>
    <property type="match status" value="1"/>
</dbReference>
<evidence type="ECO:0000256" key="1">
    <source>
        <dbReference type="ARBA" id="ARBA00022490"/>
    </source>
</evidence>
<dbReference type="GO" id="GO:0005829">
    <property type="term" value="C:cytosol"/>
    <property type="evidence" value="ECO:0007669"/>
    <property type="project" value="TreeGrafter"/>
</dbReference>
<evidence type="ECO:0000256" key="3">
    <source>
        <dbReference type="ARBA" id="ARBA00022801"/>
    </source>
</evidence>
<feature type="non-terminal residue" evidence="5">
    <location>
        <position position="115"/>
    </location>
</feature>
<keyword evidence="3" id="KW-0378">Hydrolase</keyword>
<gene>
    <name evidence="5" type="ORF">PHJA_002958800</name>
</gene>
<proteinExistence type="predicted"/>
<dbReference type="OrthoDB" id="61815at2759"/>
<dbReference type="AlphaFoldDB" id="A0A830D6I4"/>
<name>A0A830D6I4_9LAMI</name>
<evidence type="ECO:0000256" key="2">
    <source>
        <dbReference type="ARBA" id="ARBA00022741"/>
    </source>
</evidence>
<dbReference type="GO" id="GO:0005525">
    <property type="term" value="F:GTP binding"/>
    <property type="evidence" value="ECO:0007669"/>
    <property type="project" value="UniProtKB-KW"/>
</dbReference>
<keyword evidence="2" id="KW-0547">Nucleotide-binding</keyword>
<dbReference type="Proteomes" id="UP000653305">
    <property type="component" value="Unassembled WGS sequence"/>
</dbReference>
<dbReference type="GO" id="GO:0003924">
    <property type="term" value="F:GTPase activity"/>
    <property type="evidence" value="ECO:0007669"/>
    <property type="project" value="InterPro"/>
</dbReference>
<evidence type="ECO:0000256" key="4">
    <source>
        <dbReference type="ARBA" id="ARBA00023134"/>
    </source>
</evidence>
<dbReference type="PANTHER" id="PTHR45709:SF2">
    <property type="entry name" value="LARGE SUBUNIT GTPASE 1 HOMOLOG"/>
    <property type="match status" value="1"/>
</dbReference>
<dbReference type="EMBL" id="BMAC01003300">
    <property type="protein sequence ID" value="GFQ08148.1"/>
    <property type="molecule type" value="Genomic_DNA"/>
</dbReference>
<evidence type="ECO:0000313" key="5">
    <source>
        <dbReference type="EMBL" id="GFQ08148.1"/>
    </source>
</evidence>
<protein>
    <submittedName>
        <fullName evidence="5">Large subunit GTPase 1 homolog</fullName>
    </submittedName>
</protein>
<reference evidence="5" key="1">
    <citation type="submission" date="2020-07" db="EMBL/GenBank/DDBJ databases">
        <title>Ethylene signaling mediates host invasion by parasitic plants.</title>
        <authorList>
            <person name="Yoshida S."/>
        </authorList>
    </citation>
    <scope>NUCLEOTIDE SEQUENCE</scope>
    <source>
        <strain evidence="5">Okayama</strain>
    </source>
</reference>
<keyword evidence="1" id="KW-0963">Cytoplasm</keyword>
<evidence type="ECO:0000313" key="6">
    <source>
        <dbReference type="Proteomes" id="UP000653305"/>
    </source>
</evidence>
<comment type="caution">
    <text evidence="5">The sequence shown here is derived from an EMBL/GenBank/DDBJ whole genome shotgun (WGS) entry which is preliminary data.</text>
</comment>
<keyword evidence="4" id="KW-0342">GTP-binding</keyword>
<sequence>KIRSRGEVMTSVNAAASLRSLVAPSNPPLASALLASSLNCPEKLTLCDYPGLVFPSFTSSRYEMVASGILSIDHMTEQWEAVQVVASRVLRSVIEEVYKISFPKPKTVHLWWPSY</sequence>